<dbReference type="EMBL" id="QZKI01000071">
    <property type="protein sequence ID" value="RJP70336.1"/>
    <property type="molecule type" value="Genomic_DNA"/>
</dbReference>
<name>A0A419EYN3_9BACT</name>
<evidence type="ECO:0008006" key="3">
    <source>
        <dbReference type="Google" id="ProtNLM"/>
    </source>
</evidence>
<sequence>MSTAFFNYKLEYRPLRCGIAISNPNVNSLGCIGLIATKDGQDRWIVSCYHVLCRPDGGQFSDGEPIYQPCDSGAGSEVARLCTSKVDRTLDCAAALIAPGIESVAEILGLGRLGAAQAPSLGMRVLKSGCATGITEGFISDISGNKVTIEAPGNFPKKYKLTEPGDSGSVWIERSTNSPVALHIRGNDTGKEFARAVNILTVLHALGLTTCT</sequence>
<dbReference type="SUPFAM" id="SSF50494">
    <property type="entry name" value="Trypsin-like serine proteases"/>
    <property type="match status" value="1"/>
</dbReference>
<accession>A0A419EYN3</accession>
<dbReference type="Proteomes" id="UP000285961">
    <property type="component" value="Unassembled WGS sequence"/>
</dbReference>
<evidence type="ECO:0000313" key="1">
    <source>
        <dbReference type="EMBL" id="RJP70336.1"/>
    </source>
</evidence>
<dbReference type="InterPro" id="IPR009003">
    <property type="entry name" value="Peptidase_S1_PA"/>
</dbReference>
<evidence type="ECO:0000313" key="2">
    <source>
        <dbReference type="Proteomes" id="UP000285961"/>
    </source>
</evidence>
<protein>
    <recommendedName>
        <fullName evidence="3">Serine protease</fullName>
    </recommendedName>
</protein>
<organism evidence="1 2">
    <name type="scientific">Candidatus Abyssobacteria bacterium SURF_17</name>
    <dbReference type="NCBI Taxonomy" id="2093361"/>
    <lineage>
        <taxon>Bacteria</taxon>
        <taxon>Pseudomonadati</taxon>
        <taxon>Candidatus Hydrogenedentota</taxon>
        <taxon>Candidatus Abyssobacteria</taxon>
    </lineage>
</organism>
<gene>
    <name evidence="1" type="ORF">C4532_09570</name>
</gene>
<proteinExistence type="predicted"/>
<comment type="caution">
    <text evidence="1">The sequence shown here is derived from an EMBL/GenBank/DDBJ whole genome shotgun (WGS) entry which is preliminary data.</text>
</comment>
<dbReference type="AlphaFoldDB" id="A0A419EYN3"/>
<reference evidence="1 2" key="1">
    <citation type="journal article" date="2017" name="ISME J.">
        <title>Energy and carbon metabolisms in a deep terrestrial subsurface fluid microbial community.</title>
        <authorList>
            <person name="Momper L."/>
            <person name="Jungbluth S.P."/>
            <person name="Lee M.D."/>
            <person name="Amend J.P."/>
        </authorList>
    </citation>
    <scope>NUCLEOTIDE SEQUENCE [LARGE SCALE GENOMIC DNA]</scope>
    <source>
        <strain evidence="1">SURF_17</strain>
    </source>
</reference>